<gene>
    <name evidence="1" type="ORF">HV832_16510</name>
</gene>
<keyword evidence="2" id="KW-1185">Reference proteome</keyword>
<evidence type="ECO:0000313" key="2">
    <source>
        <dbReference type="Proteomes" id="UP000588051"/>
    </source>
</evidence>
<dbReference type="Proteomes" id="UP000588051">
    <property type="component" value="Unassembled WGS sequence"/>
</dbReference>
<dbReference type="AlphaFoldDB" id="A0A850QQ13"/>
<protein>
    <submittedName>
        <fullName evidence="1">Uncharacterized protein</fullName>
    </submittedName>
</protein>
<dbReference type="RefSeq" id="WP_176805095.1">
    <property type="nucleotide sequence ID" value="NZ_JABXYJ010000014.1"/>
</dbReference>
<evidence type="ECO:0000313" key="1">
    <source>
        <dbReference type="EMBL" id="NVO79423.1"/>
    </source>
</evidence>
<reference evidence="1 2" key="1">
    <citation type="submission" date="2020-06" db="EMBL/GenBank/DDBJ databases">
        <authorList>
            <person name="Qiu C."/>
            <person name="Liu Z."/>
        </authorList>
    </citation>
    <scope>NUCLEOTIDE SEQUENCE [LARGE SCALE GENOMIC DNA]</scope>
    <source>
        <strain evidence="1 2">EM 1</strain>
    </source>
</reference>
<organism evidence="1 2">
    <name type="scientific">Undibacterium oligocarboniphilum</name>
    <dbReference type="NCBI Taxonomy" id="666702"/>
    <lineage>
        <taxon>Bacteria</taxon>
        <taxon>Pseudomonadati</taxon>
        <taxon>Pseudomonadota</taxon>
        <taxon>Betaproteobacteria</taxon>
        <taxon>Burkholderiales</taxon>
        <taxon>Oxalobacteraceae</taxon>
        <taxon>Undibacterium</taxon>
    </lineage>
</organism>
<accession>A0A850QQ13</accession>
<comment type="caution">
    <text evidence="1">The sequence shown here is derived from an EMBL/GenBank/DDBJ whole genome shotgun (WGS) entry which is preliminary data.</text>
</comment>
<dbReference type="EMBL" id="JABXYJ010000014">
    <property type="protein sequence ID" value="NVO79423.1"/>
    <property type="molecule type" value="Genomic_DNA"/>
</dbReference>
<name>A0A850QQ13_9BURK</name>
<sequence>MWNWIKNLFSSNGRKSSHQAEMQLQEAKSCQDEFRPHYRVRCPKCFNTHFVPTPGLYTCPVLGNQSQFEARPSRSDDFLTGFSVGTLISGNVGGGFLGGLLGGYSGGFLGGMLASHSDHGDNRSTLNFSQSDSDTSSGGNFFQDCDTDSSNFDCGSCSFDSGSCSSDDD</sequence>
<proteinExistence type="predicted"/>